<gene>
    <name evidence="1" type="ORF">H072_4787</name>
</gene>
<protein>
    <submittedName>
        <fullName evidence="1">Uncharacterized protein</fullName>
    </submittedName>
</protein>
<comment type="caution">
    <text evidence="1">The sequence shown here is derived from an EMBL/GenBank/DDBJ whole genome shotgun (WGS) entry which is preliminary data.</text>
</comment>
<dbReference type="EMBL" id="AQGS01000254">
    <property type="protein sequence ID" value="EPS41319.1"/>
    <property type="molecule type" value="Genomic_DNA"/>
</dbReference>
<reference evidence="2" key="2">
    <citation type="submission" date="2013-04" db="EMBL/GenBank/DDBJ databases">
        <title>Genomic mechanisms accounting for the adaptation to parasitism in nematode-trapping fungi.</title>
        <authorList>
            <person name="Ahren D.G."/>
        </authorList>
    </citation>
    <scope>NUCLEOTIDE SEQUENCE [LARGE SCALE GENOMIC DNA]</scope>
    <source>
        <strain evidence="2">CBS 200.50</strain>
    </source>
</reference>
<keyword evidence="2" id="KW-1185">Reference proteome</keyword>
<sequence length="144" mass="17087">MVCSTEFVPYTYKLAFFRKEANSRKYKIRCRDSHTSPTSESGLFLPFRDEGIDDHHAAIAMYVFLDILNTAKSLKEYGRNQRWYIEFLYMPPENFWFKQPWEFCVVFRLKEETYPYPIIPGLRDIVGDVGISDYDGHELEGYLV</sequence>
<dbReference type="Proteomes" id="UP000015100">
    <property type="component" value="Unassembled WGS sequence"/>
</dbReference>
<dbReference type="HOGENOM" id="CLU_1796402_0_0_1"/>
<name>S8AEI8_DACHA</name>
<proteinExistence type="predicted"/>
<evidence type="ECO:0000313" key="1">
    <source>
        <dbReference type="EMBL" id="EPS41319.1"/>
    </source>
</evidence>
<accession>S8AEI8</accession>
<dbReference type="AlphaFoldDB" id="S8AEI8"/>
<reference evidence="1 2" key="1">
    <citation type="journal article" date="2013" name="PLoS Genet.">
        <title>Genomic mechanisms accounting for the adaptation to parasitism in nematode-trapping fungi.</title>
        <authorList>
            <person name="Meerupati T."/>
            <person name="Andersson K.M."/>
            <person name="Friman E."/>
            <person name="Kumar D."/>
            <person name="Tunlid A."/>
            <person name="Ahren D."/>
        </authorList>
    </citation>
    <scope>NUCLEOTIDE SEQUENCE [LARGE SCALE GENOMIC DNA]</scope>
    <source>
        <strain evidence="1 2">CBS 200.50</strain>
    </source>
</reference>
<evidence type="ECO:0000313" key="2">
    <source>
        <dbReference type="Proteomes" id="UP000015100"/>
    </source>
</evidence>
<organism evidence="1 2">
    <name type="scientific">Dactylellina haptotyla (strain CBS 200.50)</name>
    <name type="common">Nematode-trapping fungus</name>
    <name type="synonym">Monacrosporium haptotylum</name>
    <dbReference type="NCBI Taxonomy" id="1284197"/>
    <lineage>
        <taxon>Eukaryota</taxon>
        <taxon>Fungi</taxon>
        <taxon>Dikarya</taxon>
        <taxon>Ascomycota</taxon>
        <taxon>Pezizomycotina</taxon>
        <taxon>Orbiliomycetes</taxon>
        <taxon>Orbiliales</taxon>
        <taxon>Orbiliaceae</taxon>
        <taxon>Dactylellina</taxon>
    </lineage>
</organism>